<accession>A0A6L3VWG3</accession>
<proteinExistence type="predicted"/>
<feature type="transmembrane region" description="Helical" evidence="2">
    <location>
        <begin position="91"/>
        <end position="110"/>
    </location>
</feature>
<dbReference type="Proteomes" id="UP000483004">
    <property type="component" value="Unassembled WGS sequence"/>
</dbReference>
<protein>
    <submittedName>
        <fullName evidence="3">Uncharacterized protein</fullName>
    </submittedName>
</protein>
<reference evidence="3 4" key="1">
    <citation type="submission" date="2019-09" db="EMBL/GenBank/DDBJ databases">
        <title>Actinomadura physcomitrii sp. nov., a novel actinomycete isolated from moss [Physcomitrium sphaericum (Ludw) Fuernr].</title>
        <authorList>
            <person name="Liu C."/>
            <person name="Zhuang X."/>
        </authorList>
    </citation>
    <scope>NUCLEOTIDE SEQUENCE [LARGE SCALE GENOMIC DNA]</scope>
    <source>
        <strain evidence="3 4">CYP1-1B</strain>
    </source>
</reference>
<feature type="transmembrane region" description="Helical" evidence="2">
    <location>
        <begin position="19"/>
        <end position="38"/>
    </location>
</feature>
<sequence length="172" mass="18009">MAASSPDVTATGHGALTPALLRCLAALLLFGVGAVHLYEYFADYYRVIPIIGPLFAANFASALVLGLALLAPLESVPLVRSLPLLGRAPHALVALGGIVFLLGTIIGLILSEQGTLFGFHEYGYRTTVRLALALESAAVLALAAYLALETRRPHPSKAAPTSRRPGGGRRGR</sequence>
<feature type="region of interest" description="Disordered" evidence="1">
    <location>
        <begin position="153"/>
        <end position="172"/>
    </location>
</feature>
<evidence type="ECO:0000313" key="4">
    <source>
        <dbReference type="Proteomes" id="UP000483004"/>
    </source>
</evidence>
<comment type="caution">
    <text evidence="3">The sequence shown here is derived from an EMBL/GenBank/DDBJ whole genome shotgun (WGS) entry which is preliminary data.</text>
</comment>
<keyword evidence="2" id="KW-0472">Membrane</keyword>
<dbReference type="AlphaFoldDB" id="A0A6L3VWG3"/>
<dbReference type="EMBL" id="WBMR01000036">
    <property type="protein sequence ID" value="KAB2381640.1"/>
    <property type="molecule type" value="Genomic_DNA"/>
</dbReference>
<keyword evidence="2" id="KW-0812">Transmembrane</keyword>
<dbReference type="RefSeq" id="WP_151540778.1">
    <property type="nucleotide sequence ID" value="NZ_WBMR01000036.1"/>
</dbReference>
<evidence type="ECO:0000256" key="1">
    <source>
        <dbReference type="SAM" id="MobiDB-lite"/>
    </source>
</evidence>
<keyword evidence="2" id="KW-1133">Transmembrane helix</keyword>
<evidence type="ECO:0000313" key="3">
    <source>
        <dbReference type="EMBL" id="KAB2381640.1"/>
    </source>
</evidence>
<dbReference type="OrthoDB" id="3483419at2"/>
<name>A0A6L3VWG3_9ACTN</name>
<feature type="transmembrane region" description="Helical" evidence="2">
    <location>
        <begin position="50"/>
        <end position="70"/>
    </location>
</feature>
<organism evidence="3 4">
    <name type="scientific">Actinomadura montaniterrae</name>
    <dbReference type="NCBI Taxonomy" id="1803903"/>
    <lineage>
        <taxon>Bacteria</taxon>
        <taxon>Bacillati</taxon>
        <taxon>Actinomycetota</taxon>
        <taxon>Actinomycetes</taxon>
        <taxon>Streptosporangiales</taxon>
        <taxon>Thermomonosporaceae</taxon>
        <taxon>Actinomadura</taxon>
    </lineage>
</organism>
<gene>
    <name evidence="3" type="ORF">F9B16_15555</name>
</gene>
<feature type="transmembrane region" description="Helical" evidence="2">
    <location>
        <begin position="130"/>
        <end position="148"/>
    </location>
</feature>
<evidence type="ECO:0000256" key="2">
    <source>
        <dbReference type="SAM" id="Phobius"/>
    </source>
</evidence>
<keyword evidence="4" id="KW-1185">Reference proteome</keyword>